<dbReference type="InterPro" id="IPR041469">
    <property type="entry name" value="Subtilisin-like_FN3"/>
</dbReference>
<evidence type="ECO:0000256" key="2">
    <source>
        <dbReference type="ARBA" id="ARBA00022729"/>
    </source>
</evidence>
<comment type="caution">
    <text evidence="3">Lacks conserved residue(s) required for the propagation of feature annotation.</text>
</comment>
<dbReference type="InterPro" id="IPR000209">
    <property type="entry name" value="Peptidase_S8/S53_dom"/>
</dbReference>
<dbReference type="Pfam" id="PF17766">
    <property type="entry name" value="fn3_6"/>
    <property type="match status" value="1"/>
</dbReference>
<name>A0A811PSJ6_9POAL</name>
<gene>
    <name evidence="6" type="ORF">NCGR_LOCUS33083</name>
    <name evidence="7" type="ORF">NCGR_LOCUS33113</name>
</gene>
<comment type="similarity">
    <text evidence="1 3">Belongs to the peptidase S8 family.</text>
</comment>
<proteinExistence type="inferred from homology"/>
<dbReference type="EMBL" id="CAJGYO010000008">
    <property type="protein sequence ID" value="CAD6249245.1"/>
    <property type="molecule type" value="Genomic_DNA"/>
</dbReference>
<accession>A0A811PSJ6</accession>
<feature type="domain" description="Peptidase S8/S53" evidence="4">
    <location>
        <begin position="1"/>
        <end position="38"/>
    </location>
</feature>
<dbReference type="InterPro" id="IPR045051">
    <property type="entry name" value="SBT"/>
</dbReference>
<dbReference type="EMBL" id="CAJGYO010000008">
    <property type="protein sequence ID" value="CAD6249279.1"/>
    <property type="molecule type" value="Genomic_DNA"/>
</dbReference>
<dbReference type="SUPFAM" id="SSF52743">
    <property type="entry name" value="Subtilisin-like"/>
    <property type="match status" value="1"/>
</dbReference>
<keyword evidence="8" id="KW-1185">Reference proteome</keyword>
<feature type="domain" description="Subtilisin-like protease fibronectin type-III" evidence="5">
    <location>
        <begin position="48"/>
        <end position="96"/>
    </location>
</feature>
<dbReference type="AlphaFoldDB" id="A0A811PSJ6"/>
<evidence type="ECO:0000256" key="3">
    <source>
        <dbReference type="PROSITE-ProRule" id="PRU01240"/>
    </source>
</evidence>
<evidence type="ECO:0000259" key="4">
    <source>
        <dbReference type="Pfam" id="PF00082"/>
    </source>
</evidence>
<dbReference type="GO" id="GO:0004252">
    <property type="term" value="F:serine-type endopeptidase activity"/>
    <property type="evidence" value="ECO:0007669"/>
    <property type="project" value="InterPro"/>
</dbReference>
<evidence type="ECO:0000259" key="5">
    <source>
        <dbReference type="Pfam" id="PF17766"/>
    </source>
</evidence>
<evidence type="ECO:0000313" key="7">
    <source>
        <dbReference type="EMBL" id="CAD6249279.1"/>
    </source>
</evidence>
<dbReference type="Proteomes" id="UP000604825">
    <property type="component" value="Unassembled WGS sequence"/>
</dbReference>
<dbReference type="Pfam" id="PF00082">
    <property type="entry name" value="Peptidase_S8"/>
    <property type="match status" value="1"/>
</dbReference>
<evidence type="ECO:0000313" key="6">
    <source>
        <dbReference type="EMBL" id="CAD6249245.1"/>
    </source>
</evidence>
<dbReference type="PANTHER" id="PTHR10795">
    <property type="entry name" value="PROPROTEIN CONVERTASE SUBTILISIN/KEXIN"/>
    <property type="match status" value="1"/>
</dbReference>
<reference evidence="6" key="1">
    <citation type="submission" date="2020-10" db="EMBL/GenBank/DDBJ databases">
        <authorList>
            <person name="Han B."/>
            <person name="Lu T."/>
            <person name="Zhao Q."/>
            <person name="Huang X."/>
            <person name="Zhao Y."/>
        </authorList>
    </citation>
    <scope>NUCLEOTIDE SEQUENCE</scope>
</reference>
<organism evidence="6 8">
    <name type="scientific">Miscanthus lutarioriparius</name>
    <dbReference type="NCBI Taxonomy" id="422564"/>
    <lineage>
        <taxon>Eukaryota</taxon>
        <taxon>Viridiplantae</taxon>
        <taxon>Streptophyta</taxon>
        <taxon>Embryophyta</taxon>
        <taxon>Tracheophyta</taxon>
        <taxon>Spermatophyta</taxon>
        <taxon>Magnoliopsida</taxon>
        <taxon>Liliopsida</taxon>
        <taxon>Poales</taxon>
        <taxon>Poaceae</taxon>
        <taxon>PACMAD clade</taxon>
        <taxon>Panicoideae</taxon>
        <taxon>Andropogonodae</taxon>
        <taxon>Andropogoneae</taxon>
        <taxon>Saccharinae</taxon>
        <taxon>Miscanthus</taxon>
    </lineage>
</organism>
<dbReference type="GO" id="GO:0006508">
    <property type="term" value="P:proteolysis"/>
    <property type="evidence" value="ECO:0007669"/>
    <property type="project" value="InterPro"/>
</dbReference>
<dbReference type="PROSITE" id="PS51892">
    <property type="entry name" value="SUBTILASE"/>
    <property type="match status" value="1"/>
</dbReference>
<protein>
    <submittedName>
        <fullName evidence="6">Uncharacterized protein</fullName>
    </submittedName>
</protein>
<evidence type="ECO:0000313" key="8">
    <source>
        <dbReference type="Proteomes" id="UP000604825"/>
    </source>
</evidence>
<dbReference type="InterPro" id="IPR036852">
    <property type="entry name" value="Peptidase_S8/S53_dom_sf"/>
</dbReference>
<evidence type="ECO:0000256" key="1">
    <source>
        <dbReference type="ARBA" id="ARBA00011073"/>
    </source>
</evidence>
<dbReference type="Gene3D" id="3.40.50.200">
    <property type="entry name" value="Peptidase S8/S53 domain"/>
    <property type="match status" value="1"/>
</dbReference>
<comment type="caution">
    <text evidence="6">The sequence shown here is derived from an EMBL/GenBank/DDBJ whole genome shotgun (WGS) entry which is preliminary data.</text>
</comment>
<dbReference type="OrthoDB" id="691769at2759"/>
<sequence length="106" mass="11477">MSCPHVSGIAALLRQARPDWSPAAIKSALMTTAYNVDNAGDIIKDMSTRLVFSATQQTQEYDITFAPEQGSVAEKYTFGSIVWSDGEHEVRSPIAITWPASQAAAM</sequence>
<keyword evidence="2" id="KW-0732">Signal</keyword>